<dbReference type="Gene3D" id="3.40.30.10">
    <property type="entry name" value="Glutaredoxin"/>
    <property type="match status" value="1"/>
</dbReference>
<dbReference type="EMBL" id="RKHQ01000001">
    <property type="protein sequence ID" value="ROR96964.1"/>
    <property type="molecule type" value="Genomic_DNA"/>
</dbReference>
<sequence>MATVNLGEQTFMPAIEKNGTVIVDFWAEWCPPCKRFAPTFEAASEKHGDILFGKVDTEAEQNLAAQAGITNIPTLMAFRDGILVYREAGALPPPAFEKLIAEIEALDMDKVRADIAEREAAEATEA</sequence>
<dbReference type="PANTHER" id="PTHR46115">
    <property type="entry name" value="THIOREDOXIN-LIKE PROTEIN 1"/>
    <property type="match status" value="1"/>
</dbReference>
<dbReference type="PRINTS" id="PR00421">
    <property type="entry name" value="THIOREDOXIN"/>
</dbReference>
<feature type="domain" description="Thioredoxin" evidence="2">
    <location>
        <begin position="1"/>
        <end position="105"/>
    </location>
</feature>
<dbReference type="SUPFAM" id="SSF52833">
    <property type="entry name" value="Thioredoxin-like"/>
    <property type="match status" value="1"/>
</dbReference>
<dbReference type="InterPro" id="IPR017937">
    <property type="entry name" value="Thioredoxin_CS"/>
</dbReference>
<proteinExistence type="predicted"/>
<dbReference type="PROSITE" id="PS51352">
    <property type="entry name" value="THIOREDOXIN_2"/>
    <property type="match status" value="1"/>
</dbReference>
<dbReference type="Pfam" id="PF00085">
    <property type="entry name" value="Thioredoxin"/>
    <property type="match status" value="1"/>
</dbReference>
<dbReference type="Proteomes" id="UP000275356">
    <property type="component" value="Unassembled WGS sequence"/>
</dbReference>
<reference evidence="3 4" key="1">
    <citation type="submission" date="2018-11" db="EMBL/GenBank/DDBJ databases">
        <title>Sequencing the genomes of 1000 actinobacteria strains.</title>
        <authorList>
            <person name="Klenk H.-P."/>
        </authorList>
    </citation>
    <scope>NUCLEOTIDE SEQUENCE [LARGE SCALE GENOMIC DNA]</scope>
    <source>
        <strain evidence="3 4">DSM 13521</strain>
    </source>
</reference>
<accession>A0A3N2DBW9</accession>
<keyword evidence="4" id="KW-1185">Reference proteome</keyword>
<comment type="caution">
    <text evidence="3">The sequence shown here is derived from an EMBL/GenBank/DDBJ whole genome shotgun (WGS) entry which is preliminary data.</text>
</comment>
<dbReference type="CDD" id="cd02947">
    <property type="entry name" value="TRX_family"/>
    <property type="match status" value="1"/>
</dbReference>
<evidence type="ECO:0000259" key="2">
    <source>
        <dbReference type="PROSITE" id="PS51352"/>
    </source>
</evidence>
<dbReference type="AlphaFoldDB" id="A0A3N2DBW9"/>
<dbReference type="RefSeq" id="WP_123739073.1">
    <property type="nucleotide sequence ID" value="NZ_CALFQU010000010.1"/>
</dbReference>
<organism evidence="3 4">
    <name type="scientific">Salana multivorans</name>
    <dbReference type="NCBI Taxonomy" id="120377"/>
    <lineage>
        <taxon>Bacteria</taxon>
        <taxon>Bacillati</taxon>
        <taxon>Actinomycetota</taxon>
        <taxon>Actinomycetes</taxon>
        <taxon>Micrococcales</taxon>
        <taxon>Beutenbergiaceae</taxon>
        <taxon>Salana</taxon>
    </lineage>
</organism>
<dbReference type="InterPro" id="IPR036249">
    <property type="entry name" value="Thioredoxin-like_sf"/>
</dbReference>
<dbReference type="OrthoDB" id="9790390at2"/>
<evidence type="ECO:0000256" key="1">
    <source>
        <dbReference type="ARBA" id="ARBA00023157"/>
    </source>
</evidence>
<dbReference type="PROSITE" id="PS00194">
    <property type="entry name" value="THIOREDOXIN_1"/>
    <property type="match status" value="1"/>
</dbReference>
<protein>
    <submittedName>
        <fullName evidence="3">Thioredoxin</fullName>
    </submittedName>
</protein>
<evidence type="ECO:0000313" key="4">
    <source>
        <dbReference type="Proteomes" id="UP000275356"/>
    </source>
</evidence>
<name>A0A3N2DBW9_9MICO</name>
<keyword evidence="1" id="KW-1015">Disulfide bond</keyword>
<dbReference type="InterPro" id="IPR013766">
    <property type="entry name" value="Thioredoxin_domain"/>
</dbReference>
<gene>
    <name evidence="3" type="ORF">EDD28_1557</name>
</gene>
<evidence type="ECO:0000313" key="3">
    <source>
        <dbReference type="EMBL" id="ROR96964.1"/>
    </source>
</evidence>